<accession>A0ABM4QYW5</accession>
<protein>
    <submittedName>
        <fullName evidence="3">Zinc finger and SCAN domain-containing protein 5B-like</fullName>
    </submittedName>
</protein>
<sequence length="177" mass="19738">MVDRLVLEQFVMCMLQDIHILVKSSGAETCKDLEEVLRKKQKLTKWAVVRVQGKDFLMPVSGVEMLGSEVSERHSEEDQAREPQSTVSVIPPDEGQQESRDGQHLPGAKDLLRGQGQKALLLETILETVELKGQTPSKENLEKDLVKDTGVTRTLSAQEPELLQDHEGDVSTPNLSR</sequence>
<keyword evidence="2" id="KW-1185">Reference proteome</keyword>
<reference evidence="3" key="1">
    <citation type="submission" date="2025-08" db="UniProtKB">
        <authorList>
            <consortium name="RefSeq"/>
        </authorList>
    </citation>
    <scope>IDENTIFICATION</scope>
    <source>
        <tissue evidence="3">Blood</tissue>
    </source>
</reference>
<dbReference type="Proteomes" id="UP001652663">
    <property type="component" value="Chromosome 18"/>
</dbReference>
<gene>
    <name evidence="3" type="primary">LOC139177330</name>
</gene>
<feature type="region of interest" description="Disordered" evidence="1">
    <location>
        <begin position="69"/>
        <end position="109"/>
    </location>
</feature>
<dbReference type="RefSeq" id="XP_070628487.1">
    <property type="nucleotide sequence ID" value="XM_070772386.1"/>
</dbReference>
<feature type="compositionally biased region" description="Basic and acidic residues" evidence="1">
    <location>
        <begin position="70"/>
        <end position="81"/>
    </location>
</feature>
<dbReference type="SUPFAM" id="SSF47353">
    <property type="entry name" value="Retrovirus capsid dimerization domain-like"/>
    <property type="match status" value="1"/>
</dbReference>
<evidence type="ECO:0000313" key="3">
    <source>
        <dbReference type="RefSeq" id="XP_070628487.1"/>
    </source>
</evidence>
<dbReference type="GeneID" id="139177330"/>
<organism evidence="2 3">
    <name type="scientific">Bos indicus</name>
    <name type="common">Zebu</name>
    <dbReference type="NCBI Taxonomy" id="9915"/>
    <lineage>
        <taxon>Eukaryota</taxon>
        <taxon>Metazoa</taxon>
        <taxon>Chordata</taxon>
        <taxon>Craniata</taxon>
        <taxon>Vertebrata</taxon>
        <taxon>Euteleostomi</taxon>
        <taxon>Mammalia</taxon>
        <taxon>Eutheria</taxon>
        <taxon>Laurasiatheria</taxon>
        <taxon>Artiodactyla</taxon>
        <taxon>Ruminantia</taxon>
        <taxon>Pecora</taxon>
        <taxon>Bovidae</taxon>
        <taxon>Bovinae</taxon>
        <taxon>Bos</taxon>
    </lineage>
</organism>
<evidence type="ECO:0000313" key="2">
    <source>
        <dbReference type="Proteomes" id="UP001652663"/>
    </source>
</evidence>
<feature type="region of interest" description="Disordered" evidence="1">
    <location>
        <begin position="132"/>
        <end position="177"/>
    </location>
</feature>
<name>A0ABM4QYW5_BOSIN</name>
<proteinExistence type="predicted"/>
<evidence type="ECO:0000256" key="1">
    <source>
        <dbReference type="SAM" id="MobiDB-lite"/>
    </source>
</evidence>